<evidence type="ECO:0000256" key="5">
    <source>
        <dbReference type="ARBA" id="ARBA00067668"/>
    </source>
</evidence>
<dbReference type="GO" id="GO:0006631">
    <property type="term" value="P:fatty acid metabolic process"/>
    <property type="evidence" value="ECO:0007669"/>
    <property type="project" value="TreeGrafter"/>
</dbReference>
<dbReference type="Gene3D" id="3.30.300.30">
    <property type="match status" value="1"/>
</dbReference>
<dbReference type="InterPro" id="IPR020845">
    <property type="entry name" value="AMP-binding_CS"/>
</dbReference>
<evidence type="ECO:0000313" key="8">
    <source>
        <dbReference type="EMBL" id="MVT63579.1"/>
    </source>
</evidence>
<dbReference type="GO" id="GO:0031956">
    <property type="term" value="F:medium-chain fatty acid-CoA ligase activity"/>
    <property type="evidence" value="ECO:0007669"/>
    <property type="project" value="TreeGrafter"/>
</dbReference>
<proteinExistence type="inferred from homology"/>
<feature type="domain" description="AMP-binding enzyme C-terminal" evidence="7">
    <location>
        <begin position="419"/>
        <end position="494"/>
    </location>
</feature>
<feature type="domain" description="AMP-dependent synthetase/ligase" evidence="6">
    <location>
        <begin position="8"/>
        <end position="355"/>
    </location>
</feature>
<organism evidence="8 9">
    <name type="scientific">Bradyrhizobium pachyrhizi</name>
    <dbReference type="NCBI Taxonomy" id="280333"/>
    <lineage>
        <taxon>Bacteria</taxon>
        <taxon>Pseudomonadati</taxon>
        <taxon>Pseudomonadota</taxon>
        <taxon>Alphaproteobacteria</taxon>
        <taxon>Hyphomicrobiales</taxon>
        <taxon>Nitrobacteraceae</taxon>
        <taxon>Bradyrhizobium</taxon>
    </lineage>
</organism>
<dbReference type="RefSeq" id="WP_157340386.1">
    <property type="nucleotide sequence ID" value="NZ_WQNF01000001.1"/>
</dbReference>
<dbReference type="Proteomes" id="UP000436468">
    <property type="component" value="Unassembled WGS sequence"/>
</dbReference>
<reference evidence="8 9" key="1">
    <citation type="submission" date="2019-12" db="EMBL/GenBank/DDBJ databases">
        <title>Draft genome sequences Bradyrhizobium cajani AMBPC1010, Bradyrhizobium pachyrhizi AMBPC1040 and Bradyrhizobium yuanmingense ALSPC3051, three plant growth promoting strains isolated from nodules of Cajanus cajan L. in Dominican Republic.</title>
        <authorList>
            <person name="Flores-Felix J.D."/>
            <person name="Araujo J."/>
            <person name="Diaz-Alcantara C."/>
            <person name="Gonzalez-Andres F."/>
            <person name="Velazquez E."/>
        </authorList>
    </citation>
    <scope>NUCLEOTIDE SEQUENCE [LARGE SCALE GENOMIC DNA]</scope>
    <source>
        <strain evidence="8 9">1040</strain>
    </source>
</reference>
<dbReference type="InterPro" id="IPR045851">
    <property type="entry name" value="AMP-bd_C_sf"/>
</dbReference>
<dbReference type="InterPro" id="IPR025110">
    <property type="entry name" value="AMP-bd_C"/>
</dbReference>
<comment type="catalytic activity">
    <reaction evidence="3">
        <text>3-(methylsulfanyl)propanoate + ATP + CoA = 3-(methylsulfanyl)propanoyl-CoA + AMP + diphosphate</text>
        <dbReference type="Rhea" id="RHEA:43052"/>
        <dbReference type="ChEBI" id="CHEBI:30616"/>
        <dbReference type="ChEBI" id="CHEBI:33019"/>
        <dbReference type="ChEBI" id="CHEBI:49016"/>
        <dbReference type="ChEBI" id="CHEBI:57287"/>
        <dbReference type="ChEBI" id="CHEBI:82815"/>
        <dbReference type="ChEBI" id="CHEBI:456215"/>
        <dbReference type="EC" id="6.2.1.44"/>
    </reaction>
    <physiologicalReaction direction="left-to-right" evidence="3">
        <dbReference type="Rhea" id="RHEA:43053"/>
    </physiologicalReaction>
</comment>
<evidence type="ECO:0000256" key="2">
    <source>
        <dbReference type="ARBA" id="ARBA00022598"/>
    </source>
</evidence>
<keyword evidence="9" id="KW-1185">Reference proteome</keyword>
<evidence type="ECO:0000313" key="9">
    <source>
        <dbReference type="Proteomes" id="UP000436468"/>
    </source>
</evidence>
<dbReference type="FunFam" id="3.30.300.30:FF:000008">
    <property type="entry name" value="2,3-dihydroxybenzoate-AMP ligase"/>
    <property type="match status" value="1"/>
</dbReference>
<evidence type="ECO:0000256" key="1">
    <source>
        <dbReference type="ARBA" id="ARBA00006432"/>
    </source>
</evidence>
<dbReference type="Gene3D" id="3.40.50.12780">
    <property type="entry name" value="N-terminal domain of ligase-like"/>
    <property type="match status" value="1"/>
</dbReference>
<dbReference type="InterPro" id="IPR000873">
    <property type="entry name" value="AMP-dep_synth/lig_dom"/>
</dbReference>
<protein>
    <recommendedName>
        <fullName evidence="5">3-methylmercaptopropionyl-CoA ligase</fullName>
        <ecNumber evidence="4">6.2.1.44</ecNumber>
    </recommendedName>
</protein>
<sequence length="508" mass="55959">MKLPSYLAAQAQAFPDKFALVCHETRVTFRQLHEDSDRIATALRKSGITVGDRVAMCLPNCCEFVTVFFAIVKSGALAMPINMRLATNEIATIFADAAPAAVFFSEGEREVVDSICSAAAVRRFVVGPSDDSAELSIASMLACQPEAIELPPEHDDCMICYTSGTTGHPKGVITTQANYIVGNGFLNAMYWKLSPDDRIVVTTPLAHRTAFARVGNMAVLGATLYIMPRFDVNEAMRLIEAEKITLISIVPTVGRMMLPVIEAEPTRFSSLRVLVATGEAFSAEIKRRLLKALPKLEIFSFFAMTEAGSLAMLKPDEQFDHGASVGRVTPGVEMRLVDADGQPVNTGEAGEIWVRCGLPGQYLLFRTYFDQPQAMRDAFQEGWFKTGDIGRFDEDGFLYIVDRKKDMVLSGGYNIYSKEVEQVLLRYGGVADAAVVGVPDDVYGEAVAAFIEPEVDVMLAEDELIRWCASELASYKKPKHVVFVRELPRNSTGKVIKNELRTLFLTRL</sequence>
<accession>A0A844SHM3</accession>
<dbReference type="Pfam" id="PF00501">
    <property type="entry name" value="AMP-binding"/>
    <property type="match status" value="1"/>
</dbReference>
<dbReference type="InterPro" id="IPR042099">
    <property type="entry name" value="ANL_N_sf"/>
</dbReference>
<comment type="caution">
    <text evidence="8">The sequence shown here is derived from an EMBL/GenBank/DDBJ whole genome shotgun (WGS) entry which is preliminary data.</text>
</comment>
<gene>
    <name evidence="8" type="ORF">GPL21_00425</name>
</gene>
<evidence type="ECO:0000256" key="4">
    <source>
        <dbReference type="ARBA" id="ARBA00066616"/>
    </source>
</evidence>
<dbReference type="AlphaFoldDB" id="A0A844SHM3"/>
<dbReference type="EC" id="6.2.1.44" evidence="4"/>
<evidence type="ECO:0000259" key="6">
    <source>
        <dbReference type="Pfam" id="PF00501"/>
    </source>
</evidence>
<name>A0A844SHM3_9BRAD</name>
<evidence type="ECO:0000259" key="7">
    <source>
        <dbReference type="Pfam" id="PF13193"/>
    </source>
</evidence>
<dbReference type="Pfam" id="PF13193">
    <property type="entry name" value="AMP-binding_C"/>
    <property type="match status" value="1"/>
</dbReference>
<keyword evidence="2" id="KW-0436">Ligase</keyword>
<evidence type="ECO:0000256" key="3">
    <source>
        <dbReference type="ARBA" id="ARBA00051915"/>
    </source>
</evidence>
<dbReference type="PROSITE" id="PS00455">
    <property type="entry name" value="AMP_BINDING"/>
    <property type="match status" value="1"/>
</dbReference>
<dbReference type="EMBL" id="WQNF01000001">
    <property type="protein sequence ID" value="MVT63579.1"/>
    <property type="molecule type" value="Genomic_DNA"/>
</dbReference>
<dbReference type="PANTHER" id="PTHR43201">
    <property type="entry name" value="ACYL-COA SYNTHETASE"/>
    <property type="match status" value="1"/>
</dbReference>
<dbReference type="SUPFAM" id="SSF56801">
    <property type="entry name" value="Acetyl-CoA synthetase-like"/>
    <property type="match status" value="1"/>
</dbReference>
<dbReference type="PANTHER" id="PTHR43201:SF5">
    <property type="entry name" value="MEDIUM-CHAIN ACYL-COA LIGASE ACSF2, MITOCHONDRIAL"/>
    <property type="match status" value="1"/>
</dbReference>
<comment type="similarity">
    <text evidence="1">Belongs to the ATP-dependent AMP-binding enzyme family.</text>
</comment>